<evidence type="ECO:0000256" key="14">
    <source>
        <dbReference type="SAM" id="Coils"/>
    </source>
</evidence>
<comment type="catalytic activity">
    <reaction evidence="1">
        <text>ATP + protein L-histidine = ADP + protein N-phospho-L-histidine.</text>
        <dbReference type="EC" id="2.7.13.3"/>
    </reaction>
</comment>
<dbReference type="Pfam" id="PF02518">
    <property type="entry name" value="HATPase_c"/>
    <property type="match status" value="1"/>
</dbReference>
<evidence type="ECO:0000256" key="12">
    <source>
        <dbReference type="ARBA" id="ARBA00023136"/>
    </source>
</evidence>
<dbReference type="SMART" id="SM00388">
    <property type="entry name" value="HisKA"/>
    <property type="match status" value="1"/>
</dbReference>
<dbReference type="CDD" id="cd16922">
    <property type="entry name" value="HATPase_EvgS-ArcB-TorS-like"/>
    <property type="match status" value="1"/>
</dbReference>
<dbReference type="SMART" id="SM00387">
    <property type="entry name" value="HATPase_c"/>
    <property type="match status" value="1"/>
</dbReference>
<evidence type="ECO:0000256" key="7">
    <source>
        <dbReference type="ARBA" id="ARBA00022741"/>
    </source>
</evidence>
<proteinExistence type="predicted"/>
<dbReference type="SUPFAM" id="SSF52172">
    <property type="entry name" value="CheY-like"/>
    <property type="match status" value="1"/>
</dbReference>
<name>A0A1Y5SP41_9RHOB</name>
<dbReference type="EC" id="2.7.13.3" evidence="3"/>
<evidence type="ECO:0000256" key="6">
    <source>
        <dbReference type="ARBA" id="ARBA00022692"/>
    </source>
</evidence>
<feature type="modified residue" description="4-aspartylphosphate" evidence="13">
    <location>
        <position position="393"/>
    </location>
</feature>
<dbReference type="InterPro" id="IPR003661">
    <property type="entry name" value="HisK_dim/P_dom"/>
</dbReference>
<evidence type="ECO:0000256" key="3">
    <source>
        <dbReference type="ARBA" id="ARBA00012438"/>
    </source>
</evidence>
<dbReference type="PROSITE" id="PS50109">
    <property type="entry name" value="HIS_KIN"/>
    <property type="match status" value="1"/>
</dbReference>
<reference evidence="17 18" key="1">
    <citation type="submission" date="2017-03" db="EMBL/GenBank/DDBJ databases">
        <authorList>
            <person name="Afonso C.L."/>
            <person name="Miller P.J."/>
            <person name="Scott M.A."/>
            <person name="Spackman E."/>
            <person name="Goraichik I."/>
            <person name="Dimitrov K.M."/>
            <person name="Suarez D.L."/>
            <person name="Swayne D.E."/>
        </authorList>
    </citation>
    <scope>NUCLEOTIDE SEQUENCE [LARGE SCALE GENOMIC DNA]</scope>
    <source>
        <strain evidence="17 18">CECT 7680</strain>
    </source>
</reference>
<dbReference type="PRINTS" id="PR00344">
    <property type="entry name" value="BCTRLSENSOR"/>
</dbReference>
<keyword evidence="9" id="KW-0067">ATP-binding</keyword>
<dbReference type="CDD" id="cd00082">
    <property type="entry name" value="HisKA"/>
    <property type="match status" value="1"/>
</dbReference>
<dbReference type="PANTHER" id="PTHR45339:SF1">
    <property type="entry name" value="HYBRID SIGNAL TRANSDUCTION HISTIDINE KINASE J"/>
    <property type="match status" value="1"/>
</dbReference>
<dbReference type="SUPFAM" id="SSF55874">
    <property type="entry name" value="ATPase domain of HSP90 chaperone/DNA topoisomerase II/histidine kinase"/>
    <property type="match status" value="1"/>
</dbReference>
<sequence>MSRGEVERALAALAASPADQPLSEVVPRRRFDRERRAREEAESLLERKARDLYEANQALAEQSARLEELVQRRTEELEAMLRAAEAAIEAKSAFLATMSHELRTPLNGVLGLAQVLQDSDLPPREAELVCTILDSGEQLLRLLNDLLDASKIEAGKVELERRRTDLSRFLARVSAPHAQSCASRGLRFVRVFEGCEGEFLLDSHRLRQIIDNIIGNALKFTAQGEIRFTCRRVQAPGASQAERLVFEVADTGPGIPADRIPQLFDAFTQADTSTTRRFGGTGLGLMIVRNLCQLMGGDVEVESAPGQGSLFRFWIEAAPAGAAAQGGQEASAASRDIQLSRPLHLLVAEDNRTNQVVLEGLLRRQPVTLSFVEDGAEAVSAFQGGGWDAVLMDVNMPVMDGIEATRRIRALQAAGVAPGVPIIGLTANALPEQVSGYLRAGMSGHIAKPLRKSELMEALQGVAMGTTGGAASAAGDAPAP</sequence>
<feature type="coiled-coil region" evidence="14">
    <location>
        <begin position="31"/>
        <end position="87"/>
    </location>
</feature>
<dbReference type="RefSeq" id="WP_085868652.1">
    <property type="nucleotide sequence ID" value="NZ_FWFQ01000013.1"/>
</dbReference>
<dbReference type="CDD" id="cd17546">
    <property type="entry name" value="REC_hyHK_CKI1_RcsC-like"/>
    <property type="match status" value="1"/>
</dbReference>
<dbReference type="InterPro" id="IPR036097">
    <property type="entry name" value="HisK_dim/P_sf"/>
</dbReference>
<dbReference type="Gene3D" id="3.30.565.10">
    <property type="entry name" value="Histidine kinase-like ATPase, C-terminal domain"/>
    <property type="match status" value="1"/>
</dbReference>
<dbReference type="Proteomes" id="UP000193409">
    <property type="component" value="Unassembled WGS sequence"/>
</dbReference>
<keyword evidence="10" id="KW-1133">Transmembrane helix</keyword>
<evidence type="ECO:0000256" key="1">
    <source>
        <dbReference type="ARBA" id="ARBA00000085"/>
    </source>
</evidence>
<evidence type="ECO:0000313" key="18">
    <source>
        <dbReference type="Proteomes" id="UP000193409"/>
    </source>
</evidence>
<dbReference type="Gene3D" id="1.10.287.130">
    <property type="match status" value="1"/>
</dbReference>
<keyword evidence="8 17" id="KW-0418">Kinase</keyword>
<keyword evidence="4 13" id="KW-0597">Phosphoprotein</keyword>
<dbReference type="PROSITE" id="PS50110">
    <property type="entry name" value="RESPONSE_REGULATORY"/>
    <property type="match status" value="1"/>
</dbReference>
<dbReference type="OrthoDB" id="9801651at2"/>
<dbReference type="PANTHER" id="PTHR45339">
    <property type="entry name" value="HYBRID SIGNAL TRANSDUCTION HISTIDINE KINASE J"/>
    <property type="match status" value="1"/>
</dbReference>
<keyword evidence="12" id="KW-0472">Membrane</keyword>
<evidence type="ECO:0000259" key="15">
    <source>
        <dbReference type="PROSITE" id="PS50109"/>
    </source>
</evidence>
<dbReference type="SUPFAM" id="SSF47384">
    <property type="entry name" value="Homodimeric domain of signal transducing histidine kinase"/>
    <property type="match status" value="1"/>
</dbReference>
<dbReference type="InterPro" id="IPR003594">
    <property type="entry name" value="HATPase_dom"/>
</dbReference>
<evidence type="ECO:0000256" key="13">
    <source>
        <dbReference type="PROSITE-ProRule" id="PRU00169"/>
    </source>
</evidence>
<keyword evidence="7" id="KW-0547">Nucleotide-binding</keyword>
<evidence type="ECO:0000259" key="16">
    <source>
        <dbReference type="PROSITE" id="PS50110"/>
    </source>
</evidence>
<dbReference type="InterPro" id="IPR005467">
    <property type="entry name" value="His_kinase_dom"/>
</dbReference>
<dbReference type="Gene3D" id="3.40.50.2300">
    <property type="match status" value="1"/>
</dbReference>
<dbReference type="InterPro" id="IPR036890">
    <property type="entry name" value="HATPase_C_sf"/>
</dbReference>
<dbReference type="FunFam" id="3.30.565.10:FF:000010">
    <property type="entry name" value="Sensor histidine kinase RcsC"/>
    <property type="match status" value="1"/>
</dbReference>
<keyword evidence="18" id="KW-1185">Reference proteome</keyword>
<dbReference type="GO" id="GO:0016020">
    <property type="term" value="C:membrane"/>
    <property type="evidence" value="ECO:0007669"/>
    <property type="project" value="UniProtKB-SubCell"/>
</dbReference>
<keyword evidence="11" id="KW-0902">Two-component regulatory system</keyword>
<keyword evidence="5 17" id="KW-0808">Transferase</keyword>
<feature type="domain" description="Response regulatory" evidence="16">
    <location>
        <begin position="344"/>
        <end position="463"/>
    </location>
</feature>
<dbReference type="AlphaFoldDB" id="A0A1Y5SP41"/>
<keyword evidence="14" id="KW-0175">Coiled coil</keyword>
<keyword evidence="6" id="KW-0812">Transmembrane</keyword>
<evidence type="ECO:0000256" key="11">
    <source>
        <dbReference type="ARBA" id="ARBA00023012"/>
    </source>
</evidence>
<evidence type="ECO:0000313" key="17">
    <source>
        <dbReference type="EMBL" id="SLN42162.1"/>
    </source>
</evidence>
<evidence type="ECO:0000256" key="2">
    <source>
        <dbReference type="ARBA" id="ARBA00004370"/>
    </source>
</evidence>
<comment type="subcellular location">
    <subcellularLocation>
        <location evidence="2">Membrane</location>
    </subcellularLocation>
</comment>
<dbReference type="Pfam" id="PF00512">
    <property type="entry name" value="HisKA"/>
    <property type="match status" value="1"/>
</dbReference>
<dbReference type="GO" id="GO:0005524">
    <property type="term" value="F:ATP binding"/>
    <property type="evidence" value="ECO:0007669"/>
    <property type="project" value="UniProtKB-KW"/>
</dbReference>
<evidence type="ECO:0000256" key="5">
    <source>
        <dbReference type="ARBA" id="ARBA00022679"/>
    </source>
</evidence>
<protein>
    <recommendedName>
        <fullName evidence="3">histidine kinase</fullName>
        <ecNumber evidence="3">2.7.13.3</ecNumber>
    </recommendedName>
</protein>
<evidence type="ECO:0000256" key="10">
    <source>
        <dbReference type="ARBA" id="ARBA00022989"/>
    </source>
</evidence>
<dbReference type="InterPro" id="IPR001789">
    <property type="entry name" value="Sig_transdc_resp-reg_receiver"/>
</dbReference>
<dbReference type="EMBL" id="FWFQ01000013">
    <property type="protein sequence ID" value="SLN42162.1"/>
    <property type="molecule type" value="Genomic_DNA"/>
</dbReference>
<dbReference type="SMART" id="SM00448">
    <property type="entry name" value="REC"/>
    <property type="match status" value="1"/>
</dbReference>
<dbReference type="FunFam" id="1.10.287.130:FF:000004">
    <property type="entry name" value="Ethylene receptor 1"/>
    <property type="match status" value="1"/>
</dbReference>
<evidence type="ECO:0000256" key="4">
    <source>
        <dbReference type="ARBA" id="ARBA00022553"/>
    </source>
</evidence>
<dbReference type="InterPro" id="IPR011006">
    <property type="entry name" value="CheY-like_superfamily"/>
</dbReference>
<accession>A0A1Y5SP41</accession>
<dbReference type="InterPro" id="IPR004358">
    <property type="entry name" value="Sig_transdc_His_kin-like_C"/>
</dbReference>
<organism evidence="17 18">
    <name type="scientific">Pseudoruegeria aquimaris</name>
    <dbReference type="NCBI Taxonomy" id="393663"/>
    <lineage>
        <taxon>Bacteria</taxon>
        <taxon>Pseudomonadati</taxon>
        <taxon>Pseudomonadota</taxon>
        <taxon>Alphaproteobacteria</taxon>
        <taxon>Rhodobacterales</taxon>
        <taxon>Roseobacteraceae</taxon>
        <taxon>Pseudoruegeria</taxon>
    </lineage>
</organism>
<evidence type="ECO:0000256" key="8">
    <source>
        <dbReference type="ARBA" id="ARBA00022777"/>
    </source>
</evidence>
<dbReference type="GO" id="GO:0000155">
    <property type="term" value="F:phosphorelay sensor kinase activity"/>
    <property type="evidence" value="ECO:0007669"/>
    <property type="project" value="InterPro"/>
</dbReference>
<feature type="domain" description="Histidine kinase" evidence="15">
    <location>
        <begin position="97"/>
        <end position="319"/>
    </location>
</feature>
<dbReference type="Pfam" id="PF00072">
    <property type="entry name" value="Response_reg"/>
    <property type="match status" value="1"/>
</dbReference>
<evidence type="ECO:0000256" key="9">
    <source>
        <dbReference type="ARBA" id="ARBA00022840"/>
    </source>
</evidence>
<gene>
    <name evidence="17" type="primary">luxQ_2</name>
    <name evidence="17" type="ORF">PSA7680_02100</name>
</gene>